<evidence type="ECO:0000313" key="9">
    <source>
        <dbReference type="EMBL" id="NEX64719.1"/>
    </source>
</evidence>
<evidence type="ECO:0000259" key="7">
    <source>
        <dbReference type="Pfam" id="PF07005"/>
    </source>
</evidence>
<protein>
    <submittedName>
        <fullName evidence="9">Four-carbon acid sugar kinase family protein</fullName>
    </submittedName>
</protein>
<dbReference type="InterPro" id="IPR031475">
    <property type="entry name" value="NBD_C"/>
</dbReference>
<dbReference type="GO" id="GO:0016301">
    <property type="term" value="F:kinase activity"/>
    <property type="evidence" value="ECO:0007669"/>
    <property type="project" value="UniProtKB-KW"/>
</dbReference>
<keyword evidence="6" id="KW-0119">Carbohydrate metabolism</keyword>
<feature type="domain" description="Four-carbon acid sugar kinase nucleotide binding" evidence="8">
    <location>
        <begin position="251"/>
        <end position="412"/>
    </location>
</feature>
<feature type="domain" description="Four-carbon acid sugar kinase N-terminal" evidence="7">
    <location>
        <begin position="6"/>
        <end position="226"/>
    </location>
</feature>
<evidence type="ECO:0000256" key="5">
    <source>
        <dbReference type="ARBA" id="ARBA00022840"/>
    </source>
</evidence>
<comment type="caution">
    <text evidence="9">The sequence shown here is derived from an EMBL/GenBank/DDBJ whole genome shotgun (WGS) entry which is preliminary data.</text>
</comment>
<dbReference type="InterPro" id="IPR037051">
    <property type="entry name" value="4-carb_acid_sugar_kinase_N_sf"/>
</dbReference>
<dbReference type="GO" id="GO:0005524">
    <property type="term" value="F:ATP binding"/>
    <property type="evidence" value="ECO:0007669"/>
    <property type="project" value="UniProtKB-KW"/>
</dbReference>
<evidence type="ECO:0000256" key="3">
    <source>
        <dbReference type="ARBA" id="ARBA00022741"/>
    </source>
</evidence>
<evidence type="ECO:0000256" key="6">
    <source>
        <dbReference type="ARBA" id="ARBA00023277"/>
    </source>
</evidence>
<organism evidence="9 10">
    <name type="scientific">Noviherbaspirillum galbum</name>
    <dbReference type="NCBI Taxonomy" id="2709383"/>
    <lineage>
        <taxon>Bacteria</taxon>
        <taxon>Pseudomonadati</taxon>
        <taxon>Pseudomonadota</taxon>
        <taxon>Betaproteobacteria</taxon>
        <taxon>Burkholderiales</taxon>
        <taxon>Oxalobacteraceae</taxon>
        <taxon>Noviherbaspirillum</taxon>
    </lineage>
</organism>
<dbReference type="Gene3D" id="3.40.980.20">
    <property type="entry name" value="Four-carbon acid sugar kinase, nucleotide binding domain"/>
    <property type="match status" value="1"/>
</dbReference>
<dbReference type="Pfam" id="PF07005">
    <property type="entry name" value="SBD_N"/>
    <property type="match status" value="1"/>
</dbReference>
<comment type="similarity">
    <text evidence="1">Belongs to the four-carbon acid sugar kinase family.</text>
</comment>
<evidence type="ECO:0000256" key="4">
    <source>
        <dbReference type="ARBA" id="ARBA00022777"/>
    </source>
</evidence>
<name>A0A6B3SZV4_9BURK</name>
<dbReference type="RefSeq" id="WP_163968653.1">
    <property type="nucleotide sequence ID" value="NZ_JAAIVB010000085.1"/>
</dbReference>
<dbReference type="Proteomes" id="UP000482155">
    <property type="component" value="Unassembled WGS sequence"/>
</dbReference>
<keyword evidence="4 9" id="KW-0418">Kinase</keyword>
<keyword evidence="2" id="KW-0808">Transferase</keyword>
<dbReference type="InterPro" id="IPR010737">
    <property type="entry name" value="4-carb_acid_sugar_kinase_N"/>
</dbReference>
<dbReference type="SUPFAM" id="SSF142764">
    <property type="entry name" value="YgbK-like"/>
    <property type="match status" value="1"/>
</dbReference>
<sequence>MSADRILIVADDLSGAADCALGGLDNGLETVVICEALPVSRRAEPPAAQVLAIDADSRRRPAEEAARLQADILRRYRADGQLRYKKIDSTLRGHLAHEILPWLRLAGMAIVAPAFPALGRTTIDGRQFVRGVALQDTPMWRGAPSVPDPLPAELAAQGIRCRQLSLDRLRQDPSSLGDWLSGLQRDGVQAVVCDAETDDDLERLACASVKLGSEVCWVGSAGLLKPLARAARIIPRARQAASEIGFRGSIVTVVGSVAEASRIQAERLRASGAVVCLAASPEILPTGFAHSPRTEAGQKVNRDVERALSRALNEGKDVLLITNGDMAGGEELPDGAVSCRSLGALLAPHAAAIGALVLTGGETARTVLSAMGIDTLRPLRELGPGIPLMLAECGRMLPVITKAGAFGAPDALMRCHGELARTHAAGRPGALPPHP</sequence>
<dbReference type="EMBL" id="JAAIVB010000085">
    <property type="protein sequence ID" value="NEX64719.1"/>
    <property type="molecule type" value="Genomic_DNA"/>
</dbReference>
<evidence type="ECO:0000256" key="2">
    <source>
        <dbReference type="ARBA" id="ARBA00022679"/>
    </source>
</evidence>
<keyword evidence="5" id="KW-0067">ATP-binding</keyword>
<proteinExistence type="inferred from homology"/>
<gene>
    <name evidence="9" type="ORF">G3574_26875</name>
</gene>
<accession>A0A6B3SZV4</accession>
<keyword evidence="3" id="KW-0547">Nucleotide-binding</keyword>
<evidence type="ECO:0000256" key="1">
    <source>
        <dbReference type="ARBA" id="ARBA00005715"/>
    </source>
</evidence>
<dbReference type="InterPro" id="IPR042213">
    <property type="entry name" value="NBD_C_sf"/>
</dbReference>
<dbReference type="AlphaFoldDB" id="A0A6B3SZV4"/>
<evidence type="ECO:0000259" key="8">
    <source>
        <dbReference type="Pfam" id="PF17042"/>
    </source>
</evidence>
<dbReference type="Gene3D" id="3.40.50.10840">
    <property type="entry name" value="Putative sugar-binding, N-terminal domain"/>
    <property type="match status" value="1"/>
</dbReference>
<reference evidence="9 10" key="1">
    <citation type="submission" date="2020-02" db="EMBL/GenBank/DDBJ databases">
        <authorList>
            <person name="Kim M.K."/>
        </authorList>
    </citation>
    <scope>NUCLEOTIDE SEQUENCE [LARGE SCALE GENOMIC DNA]</scope>
    <source>
        <strain evidence="9 10">17J57-3</strain>
    </source>
</reference>
<evidence type="ECO:0000313" key="10">
    <source>
        <dbReference type="Proteomes" id="UP000482155"/>
    </source>
</evidence>
<keyword evidence="10" id="KW-1185">Reference proteome</keyword>
<dbReference type="Pfam" id="PF17042">
    <property type="entry name" value="NBD_C"/>
    <property type="match status" value="1"/>
</dbReference>